<evidence type="ECO:0000256" key="5">
    <source>
        <dbReference type="SAM" id="MobiDB-lite"/>
    </source>
</evidence>
<dbReference type="OrthoDB" id="9764363at2"/>
<dbReference type="CDD" id="cd07023">
    <property type="entry name" value="S49_Sppa_N_C"/>
    <property type="match status" value="1"/>
</dbReference>
<keyword evidence="6" id="KW-0812">Transmembrane</keyword>
<dbReference type="InterPro" id="IPR002142">
    <property type="entry name" value="Peptidase_S49"/>
</dbReference>
<sequence length="369" mass="40489">MSDDSRRDETDAHLNDTGDQSRDRWTQGPEVAAHQNDSAASGAVGDSAETLRERQRLAQIEMMDRWVGGVLTEQRRSRRWKLFFRLLLLFAVLLLVASVVYNLYWSDPADAPPAQRHLAVIEVNGVIASDSPANAERIINGLERASASDSAAAIVLHIDSPGGSPVQSQRIYAEIMRLREQSDKPILAVIEDIGASGAYYIASAADQIIASRASLVGSIGVIYAGFGFQDAISQIGVERRVMTAGDNKAFLDPFQPLDEDAAAFWQGVLTQTHQQFIDDVRAGRGDRLSTQPEIFSGLIWSGEQGLELGLVDRLASLEEIAREEVGEASWEDYTPRLDPFDRLTRRFTQMAADVLGVSAASSPLRYQAE</sequence>
<feature type="domain" description="Peptidase S49" evidence="7">
    <location>
        <begin position="180"/>
        <end position="322"/>
    </location>
</feature>
<keyword evidence="3" id="KW-0378">Hydrolase</keyword>
<name>A0A2T0V7F7_9GAMM</name>
<dbReference type="GO" id="GO:0006508">
    <property type="term" value="P:proteolysis"/>
    <property type="evidence" value="ECO:0007669"/>
    <property type="project" value="UniProtKB-KW"/>
</dbReference>
<evidence type="ECO:0000256" key="3">
    <source>
        <dbReference type="ARBA" id="ARBA00022801"/>
    </source>
</evidence>
<dbReference type="InterPro" id="IPR047272">
    <property type="entry name" value="S49_SppA_C"/>
</dbReference>
<evidence type="ECO:0000256" key="6">
    <source>
        <dbReference type="SAM" id="Phobius"/>
    </source>
</evidence>
<comment type="similarity">
    <text evidence="1">Belongs to the peptidase S49 family.</text>
</comment>
<protein>
    <submittedName>
        <fullName evidence="8">Protease-4</fullName>
    </submittedName>
</protein>
<feature type="region of interest" description="Disordered" evidence="5">
    <location>
        <begin position="1"/>
        <end position="48"/>
    </location>
</feature>
<dbReference type="SUPFAM" id="SSF52096">
    <property type="entry name" value="ClpP/crotonase"/>
    <property type="match status" value="1"/>
</dbReference>
<dbReference type="Pfam" id="PF01343">
    <property type="entry name" value="Peptidase_S49"/>
    <property type="match status" value="1"/>
</dbReference>
<comment type="caution">
    <text evidence="8">The sequence shown here is derived from an EMBL/GenBank/DDBJ whole genome shotgun (WGS) entry which is preliminary data.</text>
</comment>
<gene>
    <name evidence="8" type="ORF">B0H98_10161</name>
</gene>
<evidence type="ECO:0000256" key="2">
    <source>
        <dbReference type="ARBA" id="ARBA00022670"/>
    </source>
</evidence>
<keyword evidence="2 8" id="KW-0645">Protease</keyword>
<evidence type="ECO:0000259" key="7">
    <source>
        <dbReference type="Pfam" id="PF01343"/>
    </source>
</evidence>
<dbReference type="RefSeq" id="WP_106373081.1">
    <property type="nucleotide sequence ID" value="NZ_PVTK01000001.1"/>
</dbReference>
<feature type="compositionally biased region" description="Low complexity" evidence="5">
    <location>
        <begin position="37"/>
        <end position="48"/>
    </location>
</feature>
<dbReference type="InterPro" id="IPR029045">
    <property type="entry name" value="ClpP/crotonase-like_dom_sf"/>
</dbReference>
<keyword evidence="9" id="KW-1185">Reference proteome</keyword>
<keyword evidence="6" id="KW-0472">Membrane</keyword>
<feature type="compositionally biased region" description="Basic and acidic residues" evidence="5">
    <location>
        <begin position="1"/>
        <end position="25"/>
    </location>
</feature>
<dbReference type="Gene3D" id="3.90.226.10">
    <property type="entry name" value="2-enoyl-CoA Hydratase, Chain A, domain 1"/>
    <property type="match status" value="1"/>
</dbReference>
<dbReference type="EMBL" id="PVTK01000001">
    <property type="protein sequence ID" value="PRY66084.1"/>
    <property type="molecule type" value="Genomic_DNA"/>
</dbReference>
<feature type="transmembrane region" description="Helical" evidence="6">
    <location>
        <begin position="82"/>
        <end position="105"/>
    </location>
</feature>
<dbReference type="PANTHER" id="PTHR42987:SF8">
    <property type="entry name" value="PROTEINASE"/>
    <property type="match status" value="1"/>
</dbReference>
<dbReference type="Gene3D" id="6.20.330.10">
    <property type="match status" value="1"/>
</dbReference>
<dbReference type="InterPro" id="IPR004635">
    <property type="entry name" value="Pept_S49_SppA"/>
</dbReference>
<accession>A0A2T0V7F7</accession>
<dbReference type="NCBIfam" id="TIGR00706">
    <property type="entry name" value="SppA_dom"/>
    <property type="match status" value="1"/>
</dbReference>
<reference evidence="8 9" key="1">
    <citation type="submission" date="2018-03" db="EMBL/GenBank/DDBJ databases">
        <title>Genomic Encyclopedia of Type Strains, Phase III (KMG-III): the genomes of soil and plant-associated and newly described type strains.</title>
        <authorList>
            <person name="Whitman W."/>
        </authorList>
    </citation>
    <scope>NUCLEOTIDE SEQUENCE [LARGE SCALE GENOMIC DNA]</scope>
    <source>
        <strain evidence="8 9">CGMCC 1.12152</strain>
    </source>
</reference>
<evidence type="ECO:0000313" key="9">
    <source>
        <dbReference type="Proteomes" id="UP000237647"/>
    </source>
</evidence>
<keyword evidence="6" id="KW-1133">Transmembrane helix</keyword>
<proteinExistence type="inferred from homology"/>
<evidence type="ECO:0000256" key="1">
    <source>
        <dbReference type="ARBA" id="ARBA00008683"/>
    </source>
</evidence>
<keyword evidence="4" id="KW-0720">Serine protease</keyword>
<dbReference type="AlphaFoldDB" id="A0A2T0V7F7"/>
<dbReference type="PANTHER" id="PTHR42987">
    <property type="entry name" value="PEPTIDASE S49"/>
    <property type="match status" value="1"/>
</dbReference>
<dbReference type="Proteomes" id="UP000237647">
    <property type="component" value="Unassembled WGS sequence"/>
</dbReference>
<dbReference type="GO" id="GO:0008236">
    <property type="term" value="F:serine-type peptidase activity"/>
    <property type="evidence" value="ECO:0007669"/>
    <property type="project" value="UniProtKB-KW"/>
</dbReference>
<evidence type="ECO:0000313" key="8">
    <source>
        <dbReference type="EMBL" id="PRY66084.1"/>
    </source>
</evidence>
<evidence type="ECO:0000256" key="4">
    <source>
        <dbReference type="ARBA" id="ARBA00022825"/>
    </source>
</evidence>
<organism evidence="8 9">
    <name type="scientific">Vreelandella songnenensis</name>
    <dbReference type="NCBI Taxonomy" id="1176243"/>
    <lineage>
        <taxon>Bacteria</taxon>
        <taxon>Pseudomonadati</taxon>
        <taxon>Pseudomonadota</taxon>
        <taxon>Gammaproteobacteria</taxon>
        <taxon>Oceanospirillales</taxon>
        <taxon>Halomonadaceae</taxon>
        <taxon>Vreelandella</taxon>
    </lineage>
</organism>